<organism evidence="1 2">
    <name type="scientific">Jatrophihabitans lederbergiae</name>
    <dbReference type="NCBI Taxonomy" id="3075547"/>
    <lineage>
        <taxon>Bacteria</taxon>
        <taxon>Bacillati</taxon>
        <taxon>Actinomycetota</taxon>
        <taxon>Actinomycetes</taxon>
        <taxon>Jatrophihabitantales</taxon>
        <taxon>Jatrophihabitantaceae</taxon>
        <taxon>Jatrophihabitans</taxon>
    </lineage>
</organism>
<protein>
    <submittedName>
        <fullName evidence="1">2'-5' RNA ligase family protein</fullName>
    </submittedName>
</protein>
<reference evidence="2" key="1">
    <citation type="submission" date="2023-07" db="EMBL/GenBank/DDBJ databases">
        <title>30 novel species of actinomycetes from the DSMZ collection.</title>
        <authorList>
            <person name="Nouioui I."/>
        </authorList>
    </citation>
    <scope>NUCLEOTIDE SEQUENCE [LARGE SCALE GENOMIC DNA]</scope>
    <source>
        <strain evidence="2">DSM 44399</strain>
    </source>
</reference>
<dbReference type="Pfam" id="PF13563">
    <property type="entry name" value="2_5_RNA_ligase2"/>
    <property type="match status" value="1"/>
</dbReference>
<dbReference type="RefSeq" id="WP_311421545.1">
    <property type="nucleotide sequence ID" value="NZ_JAVREH010000003.1"/>
</dbReference>
<accession>A0ABU2J6M7</accession>
<proteinExistence type="predicted"/>
<evidence type="ECO:0000313" key="2">
    <source>
        <dbReference type="Proteomes" id="UP001183176"/>
    </source>
</evidence>
<dbReference type="Proteomes" id="UP001183176">
    <property type="component" value="Unassembled WGS sequence"/>
</dbReference>
<sequence>MHDFALRDHSGLVIALPELESLIGHWRSRYDAAVSGVPAHVTLLVPWVPPAEITEADLDAVAQLARSWPPFNVSFRDFGVFENRHGPDVYWLSPEPTDEFLALIDDVLSCWPDYPPYEGVHGDDVTPHLTVSSSVAAAELEEMLSTVRGQLPITARADRISVLEVSDGRCVTRTSFRLTGKR</sequence>
<keyword evidence="2" id="KW-1185">Reference proteome</keyword>
<dbReference type="InterPro" id="IPR009097">
    <property type="entry name" value="Cyclic_Pdiesterase"/>
</dbReference>
<dbReference type="Gene3D" id="3.90.1140.10">
    <property type="entry name" value="Cyclic phosphodiesterase"/>
    <property type="match status" value="1"/>
</dbReference>
<dbReference type="EMBL" id="JAVREH010000003">
    <property type="protein sequence ID" value="MDT0260391.1"/>
    <property type="molecule type" value="Genomic_DNA"/>
</dbReference>
<dbReference type="GO" id="GO:0016874">
    <property type="term" value="F:ligase activity"/>
    <property type="evidence" value="ECO:0007669"/>
    <property type="project" value="UniProtKB-KW"/>
</dbReference>
<name>A0ABU2J6M7_9ACTN</name>
<gene>
    <name evidence="1" type="ORF">RM423_03175</name>
</gene>
<keyword evidence="1" id="KW-0436">Ligase</keyword>
<evidence type="ECO:0000313" key="1">
    <source>
        <dbReference type="EMBL" id="MDT0260391.1"/>
    </source>
</evidence>
<dbReference type="SUPFAM" id="SSF55144">
    <property type="entry name" value="LigT-like"/>
    <property type="match status" value="1"/>
</dbReference>
<comment type="caution">
    <text evidence="1">The sequence shown here is derived from an EMBL/GenBank/DDBJ whole genome shotgun (WGS) entry which is preliminary data.</text>
</comment>